<protein>
    <submittedName>
        <fullName evidence="3">DUF434 domain-containing protein</fullName>
    </submittedName>
</protein>
<organism evidence="3 4">
    <name type="scientific">Clostridium botulinum</name>
    <dbReference type="NCBI Taxonomy" id="1491"/>
    <lineage>
        <taxon>Bacteria</taxon>
        <taxon>Bacillati</taxon>
        <taxon>Bacillota</taxon>
        <taxon>Clostridia</taxon>
        <taxon>Eubacteriales</taxon>
        <taxon>Clostridiaceae</taxon>
        <taxon>Clostridium</taxon>
    </lineage>
</organism>
<dbReference type="Pfam" id="PF04256">
    <property type="entry name" value="DUF434"/>
    <property type="match status" value="1"/>
</dbReference>
<comment type="caution">
    <text evidence="3">The sequence shown here is derived from an EMBL/GenBank/DDBJ whole genome shotgun (WGS) entry which is preliminary data.</text>
</comment>
<dbReference type="Proteomes" id="UP000472355">
    <property type="component" value="Unassembled WGS sequence"/>
</dbReference>
<proteinExistence type="predicted"/>
<sequence length="243" mass="27400">MSKIVKRGYLPNDEKEFSSESVQKLYKAGHDLYYLLNQGYSIKGASVFVGNHYLLSERQRLALVRAISLAKNIKVRRDKEVKSNLEGSIVNIDGFNTIITLEVALSESVLLKCMDGTIRDLAGLRGTYRLIDKTQIAIMLIGEMLEKNKVGKAIFYLDAPVSNSGKLKERILELLNEFSFEVEVETINNVDANLEIADNVITSDAIILDKCKSWINLNKKIIESNIGNYSYIDFSLLIELNNK</sequence>
<feature type="domain" description="DUF434" evidence="1">
    <location>
        <begin position="24"/>
        <end position="79"/>
    </location>
</feature>
<accession>A0A6M0SJY9</accession>
<dbReference type="PANTHER" id="PTHR42252:SF1">
    <property type="entry name" value="DUF434 DOMAIN-CONTAINING PROTEIN"/>
    <property type="match status" value="1"/>
</dbReference>
<evidence type="ECO:0000259" key="2">
    <source>
        <dbReference type="Pfam" id="PF18481"/>
    </source>
</evidence>
<name>A0A6M0SJY9_CLOBO</name>
<dbReference type="EMBL" id="SGKU01000004">
    <property type="protein sequence ID" value="NFA41512.1"/>
    <property type="molecule type" value="Genomic_DNA"/>
</dbReference>
<evidence type="ECO:0000259" key="1">
    <source>
        <dbReference type="Pfam" id="PF04256"/>
    </source>
</evidence>
<feature type="domain" description="DUF5616" evidence="2">
    <location>
        <begin position="83"/>
        <end position="219"/>
    </location>
</feature>
<dbReference type="PANTHER" id="PTHR42252">
    <property type="entry name" value="DUF5616 DOMAIN-CONTAINING PROTEIN"/>
    <property type="match status" value="1"/>
</dbReference>
<evidence type="ECO:0000313" key="3">
    <source>
        <dbReference type="EMBL" id="NFA41512.1"/>
    </source>
</evidence>
<evidence type="ECO:0000313" key="4">
    <source>
        <dbReference type="Proteomes" id="UP000472355"/>
    </source>
</evidence>
<gene>
    <name evidence="3" type="ORF">EXM65_02685</name>
</gene>
<reference evidence="3 4" key="1">
    <citation type="submission" date="2019-02" db="EMBL/GenBank/DDBJ databases">
        <title>Genome sequencing of Clostridium botulinum clinical isolates.</title>
        <authorList>
            <person name="Brunt J."/>
            <person name="Van Vliet A.H.M."/>
            <person name="Stringer S.C."/>
            <person name="Grant K.A."/>
            <person name="Carter A.C."/>
            <person name="Peck M.W."/>
        </authorList>
    </citation>
    <scope>NUCLEOTIDE SEQUENCE [LARGE SCALE GENOMIC DNA]</scope>
    <source>
        <strain evidence="3 4">H113700579</strain>
    </source>
</reference>
<dbReference type="InterPro" id="IPR041652">
    <property type="entry name" value="DUF5616"/>
</dbReference>
<dbReference type="Pfam" id="PF18481">
    <property type="entry name" value="DUF5616"/>
    <property type="match status" value="1"/>
</dbReference>
<dbReference type="InterPro" id="IPR007368">
    <property type="entry name" value="DUF434"/>
</dbReference>
<dbReference type="AlphaFoldDB" id="A0A6M0SJY9"/>